<reference evidence="1 2" key="1">
    <citation type="submission" date="2019-11" db="EMBL/GenBank/DDBJ databases">
        <title>P. haliotis isolates from Z. marina roots.</title>
        <authorList>
            <person name="Cohen M."/>
            <person name="Jospin G."/>
            <person name="Eisen J.A."/>
            <person name="Coil D.A."/>
        </authorList>
    </citation>
    <scope>NUCLEOTIDE SEQUENCE [LARGE SCALE GENOMIC DNA]</scope>
    <source>
        <strain evidence="1 2">UCD-MCMsp1aY</strain>
    </source>
</reference>
<keyword evidence="2" id="KW-1185">Reference proteome</keyword>
<evidence type="ECO:0000313" key="1">
    <source>
        <dbReference type="EMBL" id="MUH71044.1"/>
    </source>
</evidence>
<sequence length="470" mass="54374">MTGDQVYADDVSAPMLVAAQALSKKLGLFSAEHELGNVSKQQLDWRYSLNNRSQLFPKKEDQSRWSEFWHGTDIISSRFHDNHLIGLDEFFAVYLLTWSSSVWSFVTDDVEKAEEKVHGQLKVAYQNDWQALKGFIETLPDFEYALANTPTMMIFDDHDVTDDWNLSVDWEEHVYGHLITRQMIRDALLSYTVFQGWGNNPDNHQPLINTIKQLSMTGDFADNKFTESLYDFNDWHYEVQSQPKIVVLDTRTHRWRSETSAKNPSGLMDFKYLEELERQLFEPQTSMLLVSPAPVFGVKAIEVVQKACALVGKELLVDVENWMAHQGSAKKLMNMLRHDNAPDEVIIMSGDVHYSFCFSAERRFSSDTDKIWQLTCSGFKNQFPPGLLKFFDYIDRFLYSPHSLLNLFTKRRKLEIEHHPLKAQASRFKQRNLHTQSAAGLVELNEDGTLKGYSLITSDNHQLFFDLEES</sequence>
<dbReference type="InterPro" id="IPR038607">
    <property type="entry name" value="PhoD-like_sf"/>
</dbReference>
<evidence type="ECO:0008006" key="3">
    <source>
        <dbReference type="Google" id="ProtNLM"/>
    </source>
</evidence>
<name>A0A6N8F4H3_9GAMM</name>
<comment type="caution">
    <text evidence="1">The sequence shown here is derived from an EMBL/GenBank/DDBJ whole genome shotgun (WGS) entry which is preliminary data.</text>
</comment>
<dbReference type="InterPro" id="IPR029052">
    <property type="entry name" value="Metallo-depent_PP-like"/>
</dbReference>
<dbReference type="OrthoDB" id="9795624at2"/>
<gene>
    <name evidence="1" type="ORF">GNP35_00145</name>
</gene>
<protein>
    <recommendedName>
        <fullName evidence="3">Alkaline phosphatase family protein</fullName>
    </recommendedName>
</protein>
<proteinExistence type="predicted"/>
<accession>A0A6N8F4H3</accession>
<evidence type="ECO:0000313" key="2">
    <source>
        <dbReference type="Proteomes" id="UP000439994"/>
    </source>
</evidence>
<dbReference type="Gene3D" id="3.60.21.70">
    <property type="entry name" value="PhoD-like phosphatase"/>
    <property type="match status" value="1"/>
</dbReference>
<organism evidence="1 2">
    <name type="scientific">Psychrosphaera haliotis</name>
    <dbReference type="NCBI Taxonomy" id="555083"/>
    <lineage>
        <taxon>Bacteria</taxon>
        <taxon>Pseudomonadati</taxon>
        <taxon>Pseudomonadota</taxon>
        <taxon>Gammaproteobacteria</taxon>
        <taxon>Alteromonadales</taxon>
        <taxon>Pseudoalteromonadaceae</taxon>
        <taxon>Psychrosphaera</taxon>
    </lineage>
</organism>
<dbReference type="RefSeq" id="WP_155693431.1">
    <property type="nucleotide sequence ID" value="NZ_WOCD01000001.1"/>
</dbReference>
<dbReference type="Proteomes" id="UP000439994">
    <property type="component" value="Unassembled WGS sequence"/>
</dbReference>
<dbReference type="EMBL" id="WOCD01000001">
    <property type="protein sequence ID" value="MUH71044.1"/>
    <property type="molecule type" value="Genomic_DNA"/>
</dbReference>
<dbReference type="AlphaFoldDB" id="A0A6N8F4H3"/>
<dbReference type="PANTHER" id="PTHR37031:SF2">
    <property type="entry name" value="PHOD-LIKE PHOSPHATASE METALLOPHOSPHATASE DOMAIN-CONTAINING PROTEIN"/>
    <property type="match status" value="1"/>
</dbReference>
<dbReference type="SUPFAM" id="SSF56300">
    <property type="entry name" value="Metallo-dependent phosphatases"/>
    <property type="match status" value="1"/>
</dbReference>
<dbReference type="PANTHER" id="PTHR37031">
    <property type="entry name" value="METALLOPHOSPHATASE BINDING DOMAIN PROTEIN"/>
    <property type="match status" value="1"/>
</dbReference>